<keyword evidence="1" id="KW-1133">Transmembrane helix</keyword>
<keyword evidence="1" id="KW-0472">Membrane</keyword>
<proteinExistence type="predicted"/>
<gene>
    <name evidence="2" type="primary">HMPREF1204_00004</name>
</gene>
<evidence type="ECO:0000313" key="2">
    <source>
        <dbReference type="EMBL" id="AIM40054.1"/>
    </source>
</evidence>
<accession>A0A088F5F2</accession>
<reference evidence="2" key="1">
    <citation type="journal article" date="2014" name="Mob. Genet. Elements">
        <title>The Ellis Island Effect: A novel mobile element in a multi-drug resistant Bacteroides fragilis clinical isolate includes a mosaic of resistance genes from Gram-positive bacteria.</title>
        <authorList>
            <person name="Husain F."/>
            <person name="Veeranagouda Y."/>
            <person name="Boente R."/>
            <person name="Tang K."/>
            <person name="Mulato G."/>
            <person name="Wexler H.M."/>
        </authorList>
    </citation>
    <scope>NUCLEOTIDE SEQUENCE</scope>
    <source>
        <strain evidence="2">HMW 615</strain>
    </source>
</reference>
<organism evidence="2">
    <name type="scientific">Bacteroides fragilis</name>
    <dbReference type="NCBI Taxonomy" id="817"/>
    <lineage>
        <taxon>Bacteria</taxon>
        <taxon>Pseudomonadati</taxon>
        <taxon>Bacteroidota</taxon>
        <taxon>Bacteroidia</taxon>
        <taxon>Bacteroidales</taxon>
        <taxon>Bacteroidaceae</taxon>
        <taxon>Bacteroides</taxon>
    </lineage>
</organism>
<evidence type="ECO:0008006" key="3">
    <source>
        <dbReference type="Google" id="ProtNLM"/>
    </source>
</evidence>
<protein>
    <recommendedName>
        <fullName evidence="3">Transmembrane protein</fullName>
    </recommendedName>
</protein>
<feature type="transmembrane region" description="Helical" evidence="1">
    <location>
        <begin position="176"/>
        <end position="197"/>
    </location>
</feature>
<evidence type="ECO:0000256" key="1">
    <source>
        <dbReference type="SAM" id="Phobius"/>
    </source>
</evidence>
<name>A0A088F5F2_BACFG</name>
<dbReference type="AlphaFoldDB" id="A0A088F5F2"/>
<dbReference type="GeneID" id="82442542"/>
<sequence length="205" mass="24458">MRRTKHVEELIEDDEQKPDFDDMMNEVQEEIEEHDAEDAVVSRAPELRQLSENIDKATNTWINATLQLESAIRKYNSAQTALGNAVDTISGKVDTINTHIDNVLKDAPTKLKVSVRVDDVDWKKIQDMFDKQHEWMTTQMQKHIREVNQMFYEERRRVQERYKEYDGTYLGHYVQYFFWFFFVLGLVIFGLAIFLMLDSHYHWTK</sequence>
<keyword evidence="1" id="KW-0812">Transmembrane</keyword>
<dbReference type="EMBL" id="KJ816753">
    <property type="protein sequence ID" value="AIM40054.1"/>
    <property type="molecule type" value="Genomic_DNA"/>
</dbReference>
<dbReference type="RefSeq" id="WP_005812828.1">
    <property type="nucleotide sequence ID" value="NZ_JAFKQE010000004.1"/>
</dbReference>